<dbReference type="Gene3D" id="1.20.1250.20">
    <property type="entry name" value="MFS general substrate transporter like domains"/>
    <property type="match status" value="1"/>
</dbReference>
<evidence type="ECO:0000313" key="6">
    <source>
        <dbReference type="RefSeq" id="XP_021010011.1"/>
    </source>
</evidence>
<dbReference type="GO" id="GO:0043252">
    <property type="term" value="P:sodium-independent organic anion transport"/>
    <property type="evidence" value="ECO:0007669"/>
    <property type="project" value="TreeGrafter"/>
</dbReference>
<dbReference type="GO" id="GO:0016323">
    <property type="term" value="C:basolateral plasma membrane"/>
    <property type="evidence" value="ECO:0007669"/>
    <property type="project" value="TreeGrafter"/>
</dbReference>
<protein>
    <submittedName>
        <fullName evidence="6">Solute carrier organic anion transporter family member 6A1-like</fullName>
    </submittedName>
</protein>
<evidence type="ECO:0000313" key="5">
    <source>
        <dbReference type="Proteomes" id="UP000515126"/>
    </source>
</evidence>
<name>A0A6P5P7A9_MUSCR</name>
<evidence type="ECO:0000256" key="3">
    <source>
        <dbReference type="SAM" id="MobiDB-lite"/>
    </source>
</evidence>
<feature type="transmembrane region" description="Helical" evidence="4">
    <location>
        <begin position="124"/>
        <end position="145"/>
    </location>
</feature>
<reference evidence="6" key="1">
    <citation type="submission" date="2025-08" db="UniProtKB">
        <authorList>
            <consortium name="RefSeq"/>
        </authorList>
    </citation>
    <scope>IDENTIFICATION</scope>
</reference>
<dbReference type="SUPFAM" id="SSF103473">
    <property type="entry name" value="MFS general substrate transporter"/>
    <property type="match status" value="1"/>
</dbReference>
<sequence length="246" mass="27483">MAQDKKKQKDAVKQAQVVDKDEHQKTKESKKIQTFLITVPAAKKKFADIPDKTKSDPNYCDTSEGPFGFGPLVFSCLQRFNTIEFFLISCFIVILAHGMMFALIDMSLKLFETQFQATNLETFLMDFSDYFTSFLVSIFVAHFGGRGNRAKWVAAGSIVTALSAIAFFLPFFYYEIIKLAKVKDDLCDEGKIPKVCGTSVIPNKSICISLFIIGQCLHGVAGITVQLLSITYIFDHVPTFSSGLYL</sequence>
<comment type="subcellular location">
    <subcellularLocation>
        <location evidence="1">Membrane</location>
        <topology evidence="1">Multi-pass membrane protein</topology>
    </subcellularLocation>
</comment>
<accession>A0A6P5P7A9</accession>
<evidence type="ECO:0000256" key="4">
    <source>
        <dbReference type="SAM" id="Phobius"/>
    </source>
</evidence>
<dbReference type="RefSeq" id="XP_021010011.1">
    <property type="nucleotide sequence ID" value="XM_021154352.2"/>
</dbReference>
<organism evidence="5 6">
    <name type="scientific">Mus caroli</name>
    <name type="common">Ryukyu mouse</name>
    <name type="synonym">Ricefield mouse</name>
    <dbReference type="NCBI Taxonomy" id="10089"/>
    <lineage>
        <taxon>Eukaryota</taxon>
        <taxon>Metazoa</taxon>
        <taxon>Chordata</taxon>
        <taxon>Craniata</taxon>
        <taxon>Vertebrata</taxon>
        <taxon>Euteleostomi</taxon>
        <taxon>Mammalia</taxon>
        <taxon>Eutheria</taxon>
        <taxon>Euarchontoglires</taxon>
        <taxon>Glires</taxon>
        <taxon>Rodentia</taxon>
        <taxon>Myomorpha</taxon>
        <taxon>Muroidea</taxon>
        <taxon>Muridae</taxon>
        <taxon>Murinae</taxon>
        <taxon>Mus</taxon>
        <taxon>Mus</taxon>
    </lineage>
</organism>
<feature type="non-terminal residue" evidence="6">
    <location>
        <position position="246"/>
    </location>
</feature>
<dbReference type="GeneID" id="110287833"/>
<evidence type="ECO:0000256" key="1">
    <source>
        <dbReference type="ARBA" id="ARBA00004141"/>
    </source>
</evidence>
<feature type="region of interest" description="Disordered" evidence="3">
    <location>
        <begin position="1"/>
        <end position="29"/>
    </location>
</feature>
<dbReference type="AlphaFoldDB" id="A0A6P5P7A9"/>
<dbReference type="InterPro" id="IPR036259">
    <property type="entry name" value="MFS_trans_sf"/>
</dbReference>
<dbReference type="Pfam" id="PF03137">
    <property type="entry name" value="OATP"/>
    <property type="match status" value="1"/>
</dbReference>
<keyword evidence="2" id="KW-1015">Disulfide bond</keyword>
<feature type="transmembrane region" description="Helical" evidence="4">
    <location>
        <begin position="152"/>
        <end position="174"/>
    </location>
</feature>
<evidence type="ECO:0000256" key="2">
    <source>
        <dbReference type="ARBA" id="ARBA00023157"/>
    </source>
</evidence>
<feature type="transmembrane region" description="Helical" evidence="4">
    <location>
        <begin position="85"/>
        <end position="104"/>
    </location>
</feature>
<keyword evidence="4" id="KW-1133">Transmembrane helix</keyword>
<dbReference type="KEGG" id="mcal:110287833"/>
<dbReference type="GO" id="GO:0015347">
    <property type="term" value="F:sodium-independent organic anion transmembrane transporter activity"/>
    <property type="evidence" value="ECO:0007669"/>
    <property type="project" value="TreeGrafter"/>
</dbReference>
<dbReference type="PANTHER" id="PTHR11388:SF4">
    <property type="entry name" value="SOLUTE CARRIER ORGANIC ANION TRANSPORTER FAMILY, MEMBER 6D1"/>
    <property type="match status" value="1"/>
</dbReference>
<keyword evidence="5" id="KW-1185">Reference proteome</keyword>
<dbReference type="PANTHER" id="PTHR11388">
    <property type="entry name" value="ORGANIC ANION TRANSPORTER"/>
    <property type="match status" value="1"/>
</dbReference>
<dbReference type="Proteomes" id="UP000515126">
    <property type="component" value="Unplaced"/>
</dbReference>
<keyword evidence="4" id="KW-0812">Transmembrane</keyword>
<dbReference type="InterPro" id="IPR004156">
    <property type="entry name" value="OATP"/>
</dbReference>
<gene>
    <name evidence="6" type="primary">LOC110287833</name>
</gene>
<keyword evidence="4" id="KW-0472">Membrane</keyword>
<proteinExistence type="predicted"/>